<keyword evidence="2" id="KW-0119">Carbohydrate metabolism</keyword>
<gene>
    <name evidence="4" type="ORF">CUJ83_01970</name>
</gene>
<dbReference type="GO" id="GO:0003824">
    <property type="term" value="F:catalytic activity"/>
    <property type="evidence" value="ECO:0007669"/>
    <property type="project" value="InterPro"/>
</dbReference>
<comment type="similarity">
    <text evidence="1">Belongs to the glycosyl hydrolase 57 family.</text>
</comment>
<keyword evidence="5" id="KW-1185">Reference proteome</keyword>
<organism evidence="4 5">
    <name type="scientific">Methanooceanicella nereidis</name>
    <dbReference type="NCBI Taxonomy" id="2052831"/>
    <lineage>
        <taxon>Archaea</taxon>
        <taxon>Methanobacteriati</taxon>
        <taxon>Methanobacteriota</taxon>
        <taxon>Stenosarchaea group</taxon>
        <taxon>Methanomicrobia</taxon>
        <taxon>Methanocellales</taxon>
        <taxon>Methanocellaceae</taxon>
        <taxon>Methanooceanicella</taxon>
    </lineage>
</organism>
<evidence type="ECO:0000256" key="2">
    <source>
        <dbReference type="ARBA" id="ARBA00023277"/>
    </source>
</evidence>
<dbReference type="SUPFAM" id="SSF88713">
    <property type="entry name" value="Glycoside hydrolase/deacetylase"/>
    <property type="match status" value="1"/>
</dbReference>
<protein>
    <recommendedName>
        <fullName evidence="3">Glycoside hydrolase family 57 N-terminal domain-containing protein</fullName>
    </recommendedName>
</protein>
<dbReference type="InterPro" id="IPR004300">
    <property type="entry name" value="Glyco_hydro_57_N"/>
</dbReference>
<dbReference type="InterPro" id="IPR052046">
    <property type="entry name" value="GH57_Enzymes"/>
</dbReference>
<dbReference type="AlphaFoldDB" id="A0AAP2RCJ1"/>
<dbReference type="Proteomes" id="UP001320159">
    <property type="component" value="Unassembled WGS sequence"/>
</dbReference>
<dbReference type="GO" id="GO:0005975">
    <property type="term" value="P:carbohydrate metabolic process"/>
    <property type="evidence" value="ECO:0007669"/>
    <property type="project" value="InterPro"/>
</dbReference>
<proteinExistence type="inferred from homology"/>
<dbReference type="PANTHER" id="PTHR36306">
    <property type="entry name" value="ALPHA-AMYLASE-RELATED-RELATED"/>
    <property type="match status" value="1"/>
</dbReference>
<evidence type="ECO:0000256" key="1">
    <source>
        <dbReference type="ARBA" id="ARBA00006821"/>
    </source>
</evidence>
<dbReference type="EMBL" id="PGCK01000001">
    <property type="protein sequence ID" value="MCD1293762.1"/>
    <property type="molecule type" value="Genomic_DNA"/>
</dbReference>
<name>A0AAP2RCJ1_9EURY</name>
<sequence length="369" mass="43127">MRSVCIIFEMRQPLPLRWYWPKEGYREADPYPLYFDVERQRGSFEKRVNRSYLPSNELLLDLIEKQDAKFSLSMTGNFLELCAENKELTGSLKSLVDTGNVELIGKPYYETLACFPEPMWEFMVNVILHKDALLDMFGYVPATFANTGLIFNEKICKAVKGLGFSRALIHCNGLDSRFGYLTGDDLIAIPVHKNLSSDIESRFSDRKWEDYPLKADKYAGWIAKMDAEITTIYVDYGSFGYRHDRDTGIFKFLASLPGEFERHGIRMITPAEYEAVEAEYSEFYTAVSRYPMDDILGNHMQNLYYCEVTSIEDKVKKCPEWYVDIWRRLQTIDVLMDMKETMPWYPWDKTVSNLLLFSDFKRRVIEAMP</sequence>
<feature type="domain" description="Glycoside hydrolase family 57 N-terminal" evidence="3">
    <location>
        <begin position="6"/>
        <end position="275"/>
    </location>
</feature>
<dbReference type="Pfam" id="PF03065">
    <property type="entry name" value="Glyco_hydro_57"/>
    <property type="match status" value="1"/>
</dbReference>
<dbReference type="Gene3D" id="3.20.110.20">
    <property type="match status" value="1"/>
</dbReference>
<evidence type="ECO:0000313" key="5">
    <source>
        <dbReference type="Proteomes" id="UP001320159"/>
    </source>
</evidence>
<evidence type="ECO:0000259" key="3">
    <source>
        <dbReference type="Pfam" id="PF03065"/>
    </source>
</evidence>
<comment type="caution">
    <text evidence="4">The sequence shown here is derived from an EMBL/GenBank/DDBJ whole genome shotgun (WGS) entry which is preliminary data.</text>
</comment>
<dbReference type="PANTHER" id="PTHR36306:SF1">
    <property type="entry name" value="ALPHA-AMYLASE-RELATED"/>
    <property type="match status" value="1"/>
</dbReference>
<accession>A0AAP2RCJ1</accession>
<evidence type="ECO:0000313" key="4">
    <source>
        <dbReference type="EMBL" id="MCD1293762.1"/>
    </source>
</evidence>
<dbReference type="RefSeq" id="WP_230740002.1">
    <property type="nucleotide sequence ID" value="NZ_PGCK01000001.1"/>
</dbReference>
<reference evidence="4 5" key="1">
    <citation type="submission" date="2017-11" db="EMBL/GenBank/DDBJ databases">
        <title>Isolation and Characterization of Family Methanocellaceae Species from Potential Methane Hydrate Area Offshore Southwestern Taiwan.</title>
        <authorList>
            <person name="Zhang W.-L."/>
            <person name="Chen W.-C."/>
            <person name="Lai M.-C."/>
            <person name="Chen S.-C."/>
        </authorList>
    </citation>
    <scope>NUCLEOTIDE SEQUENCE [LARGE SCALE GENOMIC DNA]</scope>
    <source>
        <strain evidence="4 5">CWC-04</strain>
    </source>
</reference>
<dbReference type="InterPro" id="IPR011330">
    <property type="entry name" value="Glyco_hydro/deAcase_b/a-brl"/>
</dbReference>